<feature type="domain" description="Enoyl reductase (ER)" evidence="1">
    <location>
        <begin position="25"/>
        <end position="352"/>
    </location>
</feature>
<dbReference type="CDD" id="cd08276">
    <property type="entry name" value="MDR7"/>
    <property type="match status" value="1"/>
</dbReference>
<dbReference type="Pfam" id="PF00107">
    <property type="entry name" value="ADH_zinc_N"/>
    <property type="match status" value="1"/>
</dbReference>
<keyword evidence="3" id="KW-1185">Reference proteome</keyword>
<dbReference type="Proteomes" id="UP000016922">
    <property type="component" value="Unassembled WGS sequence"/>
</dbReference>
<gene>
    <name evidence="2" type="ORF">GLAREA_08336</name>
</gene>
<accession>S3CGR9</accession>
<dbReference type="GO" id="GO:0016491">
    <property type="term" value="F:oxidoreductase activity"/>
    <property type="evidence" value="ECO:0007669"/>
    <property type="project" value="InterPro"/>
</dbReference>
<dbReference type="KEGG" id="glz:GLAREA_08336"/>
<dbReference type="Gene3D" id="3.90.180.10">
    <property type="entry name" value="Medium-chain alcohol dehydrogenases, catalytic domain"/>
    <property type="match status" value="1"/>
</dbReference>
<dbReference type="Gene3D" id="3.40.50.720">
    <property type="entry name" value="NAD(P)-binding Rossmann-like Domain"/>
    <property type="match status" value="1"/>
</dbReference>
<dbReference type="InterPro" id="IPR020843">
    <property type="entry name" value="ER"/>
</dbReference>
<protein>
    <submittedName>
        <fullName evidence="2">NAD(P)-binding Rossmann-fold containing protein</fullName>
    </submittedName>
</protein>
<evidence type="ECO:0000313" key="2">
    <source>
        <dbReference type="EMBL" id="EPE24484.1"/>
    </source>
</evidence>
<dbReference type="EMBL" id="KE145373">
    <property type="protein sequence ID" value="EPE24484.1"/>
    <property type="molecule type" value="Genomic_DNA"/>
</dbReference>
<dbReference type="PANTHER" id="PTHR45033:SF2">
    <property type="entry name" value="ZINC-TYPE ALCOHOL DEHYDROGENASE-LIKE PROTEIN C1773.06C"/>
    <property type="match status" value="1"/>
</dbReference>
<dbReference type="SUPFAM" id="SSF50129">
    <property type="entry name" value="GroES-like"/>
    <property type="match status" value="1"/>
</dbReference>
<sequence length="354" mass="36981">MSTPTSSQTYQVVLNDQSGDQSSPTLLNNLVIKTVATPVPGPGEVLIRFHAAGLNYRDLSVLANSPVYPIETISGVVPACDGAGEIVSTGPDSKWSDSIGQDVILVVNGGWLDGDDLAQYTVETTLGAGSVDGSLTQYGVFKDQFIVKKPANLSFEEAAAISACASTAVHALDAIEIKKGMTVLTQGTGGVSSFVIQFASALGAHVIATSSSDEKLSQAKSLGASDIINYKTTPNWAEEVLRITDGKGVDLVIDVGGAGTIEQSIAATKLGGTVALVGFLTPSTQTDLIASIIFGGKTLKGIRGQSKKHLERAVESIEKHNLHPIINTYEWADANVAFEDLRKGVKAGKLIIKV</sequence>
<evidence type="ECO:0000259" key="1">
    <source>
        <dbReference type="SMART" id="SM00829"/>
    </source>
</evidence>
<dbReference type="InterPro" id="IPR011032">
    <property type="entry name" value="GroES-like_sf"/>
</dbReference>
<dbReference type="eggNOG" id="KOG1198">
    <property type="taxonomic scope" value="Eukaryota"/>
</dbReference>
<dbReference type="AlphaFoldDB" id="S3CGR9"/>
<evidence type="ECO:0000313" key="3">
    <source>
        <dbReference type="Proteomes" id="UP000016922"/>
    </source>
</evidence>
<dbReference type="GeneID" id="19467385"/>
<reference evidence="2 3" key="1">
    <citation type="journal article" date="2013" name="BMC Genomics">
        <title>Genomics-driven discovery of the pneumocandin biosynthetic gene cluster in the fungus Glarea lozoyensis.</title>
        <authorList>
            <person name="Chen L."/>
            <person name="Yue Q."/>
            <person name="Zhang X."/>
            <person name="Xiang M."/>
            <person name="Wang C."/>
            <person name="Li S."/>
            <person name="Che Y."/>
            <person name="Ortiz-Lopez F.J."/>
            <person name="Bills G.F."/>
            <person name="Liu X."/>
            <person name="An Z."/>
        </authorList>
    </citation>
    <scope>NUCLEOTIDE SEQUENCE [LARGE SCALE GENOMIC DNA]</scope>
    <source>
        <strain evidence="3">ATCC 20868 / MF5171</strain>
    </source>
</reference>
<dbReference type="HOGENOM" id="CLU_026673_3_4_1"/>
<organism evidence="2 3">
    <name type="scientific">Glarea lozoyensis (strain ATCC 20868 / MF5171)</name>
    <dbReference type="NCBI Taxonomy" id="1116229"/>
    <lineage>
        <taxon>Eukaryota</taxon>
        <taxon>Fungi</taxon>
        <taxon>Dikarya</taxon>
        <taxon>Ascomycota</taxon>
        <taxon>Pezizomycotina</taxon>
        <taxon>Leotiomycetes</taxon>
        <taxon>Helotiales</taxon>
        <taxon>Helotiaceae</taxon>
        <taxon>Glarea</taxon>
    </lineage>
</organism>
<dbReference type="RefSeq" id="XP_008088572.1">
    <property type="nucleotide sequence ID" value="XM_008090381.1"/>
</dbReference>
<dbReference type="PANTHER" id="PTHR45033">
    <property type="match status" value="1"/>
</dbReference>
<dbReference type="InterPro" id="IPR013149">
    <property type="entry name" value="ADH-like_C"/>
</dbReference>
<dbReference type="InterPro" id="IPR052711">
    <property type="entry name" value="Zinc_ADH-like"/>
</dbReference>
<dbReference type="Pfam" id="PF08240">
    <property type="entry name" value="ADH_N"/>
    <property type="match status" value="1"/>
</dbReference>
<dbReference type="SUPFAM" id="SSF51735">
    <property type="entry name" value="NAD(P)-binding Rossmann-fold domains"/>
    <property type="match status" value="1"/>
</dbReference>
<dbReference type="SMART" id="SM00829">
    <property type="entry name" value="PKS_ER"/>
    <property type="match status" value="1"/>
</dbReference>
<dbReference type="OrthoDB" id="3509362at2759"/>
<proteinExistence type="predicted"/>
<dbReference type="InterPro" id="IPR013154">
    <property type="entry name" value="ADH-like_N"/>
</dbReference>
<dbReference type="InterPro" id="IPR036291">
    <property type="entry name" value="NAD(P)-bd_dom_sf"/>
</dbReference>
<name>S3CGR9_GLAL2</name>